<gene>
    <name evidence="9" type="ORF">SAMN05661012_04298</name>
    <name evidence="10" type="ORF">SR876_11290</name>
</gene>
<dbReference type="GO" id="GO:0016780">
    <property type="term" value="F:phosphotransferase activity, for other substituted phosphate groups"/>
    <property type="evidence" value="ECO:0007669"/>
    <property type="project" value="InterPro"/>
</dbReference>
<reference evidence="10 12" key="2">
    <citation type="submission" date="2023-11" db="EMBL/GenBank/DDBJ databases">
        <title>MicrobeMod: A computational toolkit for identifying prokaryotic methylation and restriction-modification with nanopore sequencing.</title>
        <authorList>
            <person name="Crits-Christoph A."/>
            <person name="Kang S.C."/>
            <person name="Lee H."/>
            <person name="Ostrov N."/>
        </authorList>
    </citation>
    <scope>NUCLEOTIDE SEQUENCE [LARGE SCALE GENOMIC DNA]</scope>
    <source>
        <strain evidence="10 12">ATCC 23090</strain>
    </source>
</reference>
<feature type="transmembrane region" description="Helical" evidence="8">
    <location>
        <begin position="163"/>
        <end position="183"/>
    </location>
</feature>
<keyword evidence="4 8" id="KW-0812">Transmembrane</keyword>
<dbReference type="GO" id="GO:0009103">
    <property type="term" value="P:lipopolysaccharide biosynthetic process"/>
    <property type="evidence" value="ECO:0007669"/>
    <property type="project" value="TreeGrafter"/>
</dbReference>
<dbReference type="CDD" id="cd06853">
    <property type="entry name" value="GT_WecA_like"/>
    <property type="match status" value="1"/>
</dbReference>
<dbReference type="EMBL" id="CP140154">
    <property type="protein sequence ID" value="WQG92090.1"/>
    <property type="molecule type" value="Genomic_DNA"/>
</dbReference>
<evidence type="ECO:0000313" key="11">
    <source>
        <dbReference type="Proteomes" id="UP000183788"/>
    </source>
</evidence>
<dbReference type="GO" id="GO:0005886">
    <property type="term" value="C:plasma membrane"/>
    <property type="evidence" value="ECO:0007669"/>
    <property type="project" value="UniProtKB-SubCell"/>
</dbReference>
<evidence type="ECO:0000256" key="4">
    <source>
        <dbReference type="ARBA" id="ARBA00022692"/>
    </source>
</evidence>
<feature type="transmembrane region" description="Helical" evidence="8">
    <location>
        <begin position="78"/>
        <end position="94"/>
    </location>
</feature>
<dbReference type="InterPro" id="IPR000715">
    <property type="entry name" value="Glycosyl_transferase_4"/>
</dbReference>
<dbReference type="Proteomes" id="UP000183788">
    <property type="component" value="Unassembled WGS sequence"/>
</dbReference>
<feature type="transmembrane region" description="Helical" evidence="8">
    <location>
        <begin position="129"/>
        <end position="151"/>
    </location>
</feature>
<dbReference type="GO" id="GO:0071555">
    <property type="term" value="P:cell wall organization"/>
    <property type="evidence" value="ECO:0007669"/>
    <property type="project" value="TreeGrafter"/>
</dbReference>
<dbReference type="PANTHER" id="PTHR22926:SF3">
    <property type="entry name" value="UNDECAPRENYL-PHOSPHATE ALPHA-N-ACETYLGLUCOSAMINYL 1-PHOSPHATE TRANSFERASE"/>
    <property type="match status" value="1"/>
</dbReference>
<evidence type="ECO:0000256" key="5">
    <source>
        <dbReference type="ARBA" id="ARBA00022989"/>
    </source>
</evidence>
<evidence type="ECO:0000256" key="8">
    <source>
        <dbReference type="SAM" id="Phobius"/>
    </source>
</evidence>
<evidence type="ECO:0000256" key="6">
    <source>
        <dbReference type="ARBA" id="ARBA00023136"/>
    </source>
</evidence>
<feature type="binding site" evidence="7">
    <location>
        <position position="216"/>
    </location>
    <ligand>
        <name>Mg(2+)</name>
        <dbReference type="ChEBI" id="CHEBI:18420"/>
    </ligand>
</feature>
<organism evidence="9 11">
    <name type="scientific">Chitinophaga sancti</name>
    <dbReference type="NCBI Taxonomy" id="1004"/>
    <lineage>
        <taxon>Bacteria</taxon>
        <taxon>Pseudomonadati</taxon>
        <taxon>Bacteroidota</taxon>
        <taxon>Chitinophagia</taxon>
        <taxon>Chitinophagales</taxon>
        <taxon>Chitinophagaceae</taxon>
        <taxon>Chitinophaga</taxon>
    </lineage>
</organism>
<dbReference type="AlphaFoldDB" id="A0A1K1RVP4"/>
<dbReference type="InterPro" id="IPR018480">
    <property type="entry name" value="PNAcMuramoyl-5peptid_Trfase_CS"/>
</dbReference>
<sequence length="361" mass="39878">MKNLIIELFPTLVLSLISVSVCFPVMIKLSSKLGLVDRPNDRKVHYKPIPAIGGLVITMSLIPVLIYNPALLALLKEHKVIAISMLILMVTGLLDDRFGLSPRIRLLIQAGCATWAAMSGYNISSLHGIMGIGHIPTIISWILTAIIITGVTNAFNLIDGIDGLAGSLSLANIIVLGLVAVFIDQEKWLALLLPMAIGLLIFLKYNWRPAKVFMGDSGSLLFGFLTTVIGIHFINASSGLSKEDGEVVTVIVSACCMIPVIDSLRVFYGRMKKGNSPFKADKTHLHHIFLKLHLAHTIATKRLLNLHIVLILLSVIGLKWFTLPWIILGQIAGTFLYISGVRIMSYFQRWYRFLKLQEMSN</sequence>
<accession>A0A1K1RVP4</accession>
<comment type="cofactor">
    <cofactor evidence="7">
        <name>Mg(2+)</name>
        <dbReference type="ChEBI" id="CHEBI:18420"/>
    </cofactor>
</comment>
<keyword evidence="3 9" id="KW-0808">Transferase</keyword>
<keyword evidence="7" id="KW-0479">Metal-binding</keyword>
<comment type="subcellular location">
    <subcellularLocation>
        <location evidence="1">Cell membrane</location>
        <topology evidence="1">Multi-pass membrane protein</topology>
    </subcellularLocation>
</comment>
<evidence type="ECO:0000256" key="3">
    <source>
        <dbReference type="ARBA" id="ARBA00022679"/>
    </source>
</evidence>
<evidence type="ECO:0000256" key="7">
    <source>
        <dbReference type="PIRSR" id="PIRSR600715-1"/>
    </source>
</evidence>
<dbReference type="EMBL" id="FPIZ01000014">
    <property type="protein sequence ID" value="SFW75831.1"/>
    <property type="molecule type" value="Genomic_DNA"/>
</dbReference>
<keyword evidence="12" id="KW-1185">Reference proteome</keyword>
<keyword evidence="2" id="KW-1003">Cell membrane</keyword>
<feature type="transmembrane region" description="Helical" evidence="8">
    <location>
        <begin position="247"/>
        <end position="268"/>
    </location>
</feature>
<feature type="transmembrane region" description="Helical" evidence="8">
    <location>
        <begin position="219"/>
        <end position="235"/>
    </location>
</feature>
<proteinExistence type="predicted"/>
<dbReference type="PROSITE" id="PS01348">
    <property type="entry name" value="MRAY_2"/>
    <property type="match status" value="1"/>
</dbReference>
<dbReference type="GO" id="GO:0044038">
    <property type="term" value="P:cell wall macromolecule biosynthetic process"/>
    <property type="evidence" value="ECO:0007669"/>
    <property type="project" value="TreeGrafter"/>
</dbReference>
<feature type="transmembrane region" description="Helical" evidence="8">
    <location>
        <begin position="327"/>
        <end position="347"/>
    </location>
</feature>
<dbReference type="RefSeq" id="WP_072363291.1">
    <property type="nucleotide sequence ID" value="NZ_CP139972.1"/>
</dbReference>
<dbReference type="PANTHER" id="PTHR22926">
    <property type="entry name" value="PHOSPHO-N-ACETYLMURAMOYL-PENTAPEPTIDE-TRANSFERASE"/>
    <property type="match status" value="1"/>
</dbReference>
<feature type="transmembrane region" description="Helical" evidence="8">
    <location>
        <begin position="48"/>
        <end position="66"/>
    </location>
</feature>
<name>A0A1K1RVP4_9BACT</name>
<keyword evidence="5 8" id="KW-1133">Transmembrane helix</keyword>
<dbReference type="STRING" id="1004.SAMN05661012_04298"/>
<dbReference type="GO" id="GO:0046872">
    <property type="term" value="F:metal ion binding"/>
    <property type="evidence" value="ECO:0007669"/>
    <property type="project" value="UniProtKB-KW"/>
</dbReference>
<dbReference type="OrthoDB" id="9783652at2"/>
<evidence type="ECO:0000256" key="2">
    <source>
        <dbReference type="ARBA" id="ARBA00022475"/>
    </source>
</evidence>
<feature type="transmembrane region" description="Helical" evidence="8">
    <location>
        <begin position="189"/>
        <end position="207"/>
    </location>
</feature>
<dbReference type="EC" id="2.7.8.-" evidence="10"/>
<dbReference type="Pfam" id="PF00953">
    <property type="entry name" value="Glycos_transf_4"/>
    <property type="match status" value="1"/>
</dbReference>
<feature type="binding site" evidence="7">
    <location>
        <position position="156"/>
    </location>
    <ligand>
        <name>Mg(2+)</name>
        <dbReference type="ChEBI" id="CHEBI:18420"/>
    </ligand>
</feature>
<feature type="transmembrane region" description="Helical" evidence="8">
    <location>
        <begin position="303"/>
        <end position="321"/>
    </location>
</feature>
<feature type="transmembrane region" description="Helical" evidence="8">
    <location>
        <begin position="6"/>
        <end position="27"/>
    </location>
</feature>
<keyword evidence="7" id="KW-0460">Magnesium</keyword>
<dbReference type="Proteomes" id="UP001326715">
    <property type="component" value="Chromosome"/>
</dbReference>
<reference evidence="9 11" key="1">
    <citation type="submission" date="2016-11" db="EMBL/GenBank/DDBJ databases">
        <authorList>
            <person name="Jaros S."/>
            <person name="Januszkiewicz K."/>
            <person name="Wedrychowicz H."/>
        </authorList>
    </citation>
    <scope>NUCLEOTIDE SEQUENCE [LARGE SCALE GENOMIC DNA]</scope>
    <source>
        <strain evidence="9 11">DSM 784</strain>
    </source>
</reference>
<evidence type="ECO:0000313" key="10">
    <source>
        <dbReference type="EMBL" id="WQG92090.1"/>
    </source>
</evidence>
<evidence type="ECO:0000256" key="1">
    <source>
        <dbReference type="ARBA" id="ARBA00004651"/>
    </source>
</evidence>
<evidence type="ECO:0000313" key="12">
    <source>
        <dbReference type="Proteomes" id="UP001326715"/>
    </source>
</evidence>
<keyword evidence="6 8" id="KW-0472">Membrane</keyword>
<evidence type="ECO:0000313" key="9">
    <source>
        <dbReference type="EMBL" id="SFW75831.1"/>
    </source>
</evidence>
<protein>
    <submittedName>
        <fullName evidence="10">MraY family glycosyltransferase</fullName>
        <ecNumber evidence="10">2.7.8.-</ecNumber>
    </submittedName>
    <submittedName>
        <fullName evidence="9">UDP-GlcNAc:undecaprenyl-phosphate GlcNAc-1-phosphate transferase</fullName>
    </submittedName>
</protein>